<proteinExistence type="inferred from homology"/>
<dbReference type="OrthoDB" id="270189at2759"/>
<evidence type="ECO:0000313" key="6">
    <source>
        <dbReference type="Proteomes" id="UP001652582"/>
    </source>
</evidence>
<sequence length="223" mass="25818">MPMIFFRHNLATWTKGVANTLFKPILHHQVKLSIKTAPEMAPSPAKRIVWVDLEMTGLNVEVDQILEIACLVTDADLNIVATGPNIIIHHPEEILSNMNQWCITQHGESGLTDACRESNVSVTEAENQILAFVKAHVPENKCSLGGNSIYMDRLFIQKYMPKLNNYLHYRIIDVSTIKELARRWYPKEYSRQPRKKFEHRCLSDIIESIEELKYYKQHIFKTV</sequence>
<dbReference type="AlphaFoldDB" id="A0A6J1NHI2"/>
<gene>
    <name evidence="7" type="primary">LOC112050406</name>
</gene>
<reference evidence="7" key="1">
    <citation type="submission" date="2025-08" db="UniProtKB">
        <authorList>
            <consortium name="RefSeq"/>
        </authorList>
    </citation>
    <scope>IDENTIFICATION</scope>
</reference>
<dbReference type="SMART" id="SM00479">
    <property type="entry name" value="EXOIII"/>
    <property type="match status" value="1"/>
</dbReference>
<dbReference type="InterPro" id="IPR022894">
    <property type="entry name" value="Oligoribonuclease"/>
</dbReference>
<dbReference type="Gene3D" id="3.30.420.10">
    <property type="entry name" value="Ribonuclease H-like superfamily/Ribonuclease H"/>
    <property type="match status" value="1"/>
</dbReference>
<dbReference type="GO" id="GO:0003676">
    <property type="term" value="F:nucleic acid binding"/>
    <property type="evidence" value="ECO:0007669"/>
    <property type="project" value="InterPro"/>
</dbReference>
<dbReference type="NCBIfam" id="NF003765">
    <property type="entry name" value="PRK05359.1"/>
    <property type="match status" value="1"/>
</dbReference>
<dbReference type="Proteomes" id="UP001652582">
    <property type="component" value="Chromosome 13"/>
</dbReference>
<dbReference type="PANTHER" id="PTHR11046:SF0">
    <property type="entry name" value="OLIGORIBONUCLEASE, MITOCHONDRIAL"/>
    <property type="match status" value="1"/>
</dbReference>
<dbReference type="SUPFAM" id="SSF53098">
    <property type="entry name" value="Ribonuclease H-like"/>
    <property type="match status" value="1"/>
</dbReference>
<evidence type="ECO:0000313" key="7">
    <source>
        <dbReference type="RefSeq" id="XP_023944437.2"/>
    </source>
</evidence>
<protein>
    <submittedName>
        <fullName evidence="7">Probable oligoribonuclease</fullName>
    </submittedName>
</protein>
<evidence type="ECO:0000256" key="4">
    <source>
        <dbReference type="ARBA" id="ARBA00022839"/>
    </source>
</evidence>
<keyword evidence="4" id="KW-0269">Exonuclease</keyword>
<dbReference type="GeneID" id="112050406"/>
<evidence type="ECO:0000259" key="5">
    <source>
        <dbReference type="SMART" id="SM00479"/>
    </source>
</evidence>
<dbReference type="GO" id="GO:0000175">
    <property type="term" value="F:3'-5'-RNA exonuclease activity"/>
    <property type="evidence" value="ECO:0007669"/>
    <property type="project" value="InterPro"/>
</dbReference>
<evidence type="ECO:0000256" key="1">
    <source>
        <dbReference type="ARBA" id="ARBA00009921"/>
    </source>
</evidence>
<organism evidence="6 7">
    <name type="scientific">Bicyclus anynana</name>
    <name type="common">Squinting bush brown butterfly</name>
    <dbReference type="NCBI Taxonomy" id="110368"/>
    <lineage>
        <taxon>Eukaryota</taxon>
        <taxon>Metazoa</taxon>
        <taxon>Ecdysozoa</taxon>
        <taxon>Arthropoda</taxon>
        <taxon>Hexapoda</taxon>
        <taxon>Insecta</taxon>
        <taxon>Pterygota</taxon>
        <taxon>Neoptera</taxon>
        <taxon>Endopterygota</taxon>
        <taxon>Lepidoptera</taxon>
        <taxon>Glossata</taxon>
        <taxon>Ditrysia</taxon>
        <taxon>Papilionoidea</taxon>
        <taxon>Nymphalidae</taxon>
        <taxon>Satyrinae</taxon>
        <taxon>Satyrini</taxon>
        <taxon>Mycalesina</taxon>
        <taxon>Bicyclus</taxon>
    </lineage>
</organism>
<evidence type="ECO:0000256" key="3">
    <source>
        <dbReference type="ARBA" id="ARBA00022801"/>
    </source>
</evidence>
<dbReference type="KEGG" id="bany:112050406"/>
<dbReference type="CDD" id="cd06135">
    <property type="entry name" value="Orn"/>
    <property type="match status" value="1"/>
</dbReference>
<dbReference type="PANTHER" id="PTHR11046">
    <property type="entry name" value="OLIGORIBONUCLEASE, MITOCHONDRIAL"/>
    <property type="match status" value="1"/>
</dbReference>
<keyword evidence="3" id="KW-0378">Hydrolase</keyword>
<dbReference type="InterPro" id="IPR013520">
    <property type="entry name" value="Ribonucl_H"/>
</dbReference>
<keyword evidence="2" id="KW-0540">Nuclease</keyword>
<feature type="domain" description="Exonuclease" evidence="5">
    <location>
        <begin position="47"/>
        <end position="221"/>
    </location>
</feature>
<accession>A0A6J1NHI2</accession>
<dbReference type="RefSeq" id="XP_023944437.2">
    <property type="nucleotide sequence ID" value="XM_024088669.2"/>
</dbReference>
<dbReference type="InterPro" id="IPR012337">
    <property type="entry name" value="RNaseH-like_sf"/>
</dbReference>
<dbReference type="InterPro" id="IPR036397">
    <property type="entry name" value="RNaseH_sf"/>
</dbReference>
<name>A0A6J1NHI2_BICAN</name>
<evidence type="ECO:0000256" key="2">
    <source>
        <dbReference type="ARBA" id="ARBA00022722"/>
    </source>
</evidence>
<dbReference type="Pfam" id="PF00929">
    <property type="entry name" value="RNase_T"/>
    <property type="match status" value="1"/>
</dbReference>
<keyword evidence="6" id="KW-1185">Reference proteome</keyword>
<comment type="similarity">
    <text evidence="1">Belongs to the oligoribonuclease family.</text>
</comment>
<dbReference type="HAMAP" id="MF_00045">
    <property type="entry name" value="Oligoribonuclease"/>
    <property type="match status" value="1"/>
</dbReference>